<protein>
    <submittedName>
        <fullName evidence="1">Uncharacterized protein</fullName>
    </submittedName>
</protein>
<accession>A0A091TY25</accession>
<dbReference type="AlphaFoldDB" id="A0A091TY25"/>
<dbReference type="PhylomeDB" id="A0A091TY25"/>
<feature type="non-terminal residue" evidence="1">
    <location>
        <position position="52"/>
    </location>
</feature>
<evidence type="ECO:0000313" key="2">
    <source>
        <dbReference type="Proteomes" id="UP000053638"/>
    </source>
</evidence>
<organism evidence="1 2">
    <name type="scientific">Phaethon lepturus</name>
    <name type="common">White-tailed tropicbird</name>
    <dbReference type="NCBI Taxonomy" id="97097"/>
    <lineage>
        <taxon>Eukaryota</taxon>
        <taxon>Metazoa</taxon>
        <taxon>Chordata</taxon>
        <taxon>Craniata</taxon>
        <taxon>Vertebrata</taxon>
        <taxon>Euteleostomi</taxon>
        <taxon>Archelosauria</taxon>
        <taxon>Archosauria</taxon>
        <taxon>Dinosauria</taxon>
        <taxon>Saurischia</taxon>
        <taxon>Theropoda</taxon>
        <taxon>Coelurosauria</taxon>
        <taxon>Aves</taxon>
        <taxon>Neognathae</taxon>
        <taxon>Neoaves</taxon>
        <taxon>Phaethontimorphae</taxon>
        <taxon>Phaethontiformes</taxon>
        <taxon>Phaethontidae</taxon>
        <taxon>Phaethon</taxon>
    </lineage>
</organism>
<feature type="non-terminal residue" evidence="1">
    <location>
        <position position="1"/>
    </location>
</feature>
<keyword evidence="2" id="KW-1185">Reference proteome</keyword>
<gene>
    <name evidence="1" type="ORF">N335_03710</name>
</gene>
<reference evidence="1 2" key="1">
    <citation type="submission" date="2014-04" db="EMBL/GenBank/DDBJ databases">
        <title>Genome evolution of avian class.</title>
        <authorList>
            <person name="Zhang G."/>
            <person name="Li C."/>
        </authorList>
    </citation>
    <scope>NUCLEOTIDE SEQUENCE [LARGE SCALE GENOMIC DNA]</scope>
    <source>
        <strain evidence="1">BGI_N335</strain>
    </source>
</reference>
<evidence type="ECO:0000313" key="1">
    <source>
        <dbReference type="EMBL" id="KFQ83131.1"/>
    </source>
</evidence>
<dbReference type="Proteomes" id="UP000053638">
    <property type="component" value="Unassembled WGS sequence"/>
</dbReference>
<name>A0A091TY25_PHALP</name>
<dbReference type="EMBL" id="KK468233">
    <property type="protein sequence ID" value="KFQ83131.1"/>
    <property type="molecule type" value="Genomic_DNA"/>
</dbReference>
<sequence length="52" mass="5832">QGYSCLVKQVHHEADIVIHQYGQRPRAAVILHCHNAKPARAFSGRRLLSPSN</sequence>
<proteinExistence type="predicted"/>